<accession>A0A9D1J3B1</accession>
<sequence>MFDKYLNYTTEILEQVEVIEKNNINKTSNITYSNVYNNYSGLDYNVIYSDYNYHANSST</sequence>
<reference evidence="1" key="1">
    <citation type="submission" date="2020-10" db="EMBL/GenBank/DDBJ databases">
        <authorList>
            <person name="Gilroy R."/>
        </authorList>
    </citation>
    <scope>NUCLEOTIDE SEQUENCE</scope>
    <source>
        <strain evidence="1">CHK184-20233</strain>
    </source>
</reference>
<organism evidence="1 2">
    <name type="scientific">Candidatus Onthousia excrementipullorum</name>
    <dbReference type="NCBI Taxonomy" id="2840884"/>
    <lineage>
        <taxon>Bacteria</taxon>
        <taxon>Bacillati</taxon>
        <taxon>Bacillota</taxon>
        <taxon>Bacilli</taxon>
        <taxon>Candidatus Onthousia</taxon>
    </lineage>
</organism>
<dbReference type="AlphaFoldDB" id="A0A9D1J3B1"/>
<gene>
    <name evidence="1" type="ORF">IAB38_05610</name>
</gene>
<dbReference type="EMBL" id="DVHC01000056">
    <property type="protein sequence ID" value="HIR59511.1"/>
    <property type="molecule type" value="Genomic_DNA"/>
</dbReference>
<dbReference type="Proteomes" id="UP000824232">
    <property type="component" value="Unassembled WGS sequence"/>
</dbReference>
<proteinExistence type="predicted"/>
<comment type="caution">
    <text evidence="1">The sequence shown here is derived from an EMBL/GenBank/DDBJ whole genome shotgun (WGS) entry which is preliminary data.</text>
</comment>
<name>A0A9D1J3B1_9FIRM</name>
<protein>
    <submittedName>
        <fullName evidence="1">Uncharacterized protein</fullName>
    </submittedName>
</protein>
<evidence type="ECO:0000313" key="2">
    <source>
        <dbReference type="Proteomes" id="UP000824232"/>
    </source>
</evidence>
<evidence type="ECO:0000313" key="1">
    <source>
        <dbReference type="EMBL" id="HIR59511.1"/>
    </source>
</evidence>
<reference evidence="1" key="2">
    <citation type="journal article" date="2021" name="PeerJ">
        <title>Extensive microbial diversity within the chicken gut microbiome revealed by metagenomics and culture.</title>
        <authorList>
            <person name="Gilroy R."/>
            <person name="Ravi A."/>
            <person name="Getino M."/>
            <person name="Pursley I."/>
            <person name="Horton D.L."/>
            <person name="Alikhan N.F."/>
            <person name="Baker D."/>
            <person name="Gharbi K."/>
            <person name="Hall N."/>
            <person name="Watson M."/>
            <person name="Adriaenssens E.M."/>
            <person name="Foster-Nyarko E."/>
            <person name="Jarju S."/>
            <person name="Secka A."/>
            <person name="Antonio M."/>
            <person name="Oren A."/>
            <person name="Chaudhuri R.R."/>
            <person name="La Ragione R."/>
            <person name="Hildebrand F."/>
            <person name="Pallen M.J."/>
        </authorList>
    </citation>
    <scope>NUCLEOTIDE SEQUENCE</scope>
    <source>
        <strain evidence="1">CHK184-20233</strain>
    </source>
</reference>